<accession>A0A1X7TCP5</accession>
<evidence type="ECO:0000256" key="1">
    <source>
        <dbReference type="SAM" id="Phobius"/>
    </source>
</evidence>
<reference evidence="2" key="1">
    <citation type="submission" date="2017-05" db="UniProtKB">
        <authorList>
            <consortium name="EnsemblMetazoa"/>
        </authorList>
    </citation>
    <scope>IDENTIFICATION</scope>
</reference>
<sequence length="264" mass="28943">MDIPDIGTLVAGSTLPLCVGIASFAVGCVLKYQEASVPAKPEFFEPRCNDDYVKLKKNLCAGTYNIPVLVQGRVTEAQNKGRFGGFFDPAVHKKKTTRMKDVGKSVAGKATKDRSRGYYAEISETIFSIPFHLQNKNIESAHKDKNIILTVVDIDKSLQFTEVLQRWPEKSKEGENYDILPYGSTIAVLGAARLEHNEITIVPTKVGKSVQSLLPKESIIGSNALLVVGGVLIAVGIGFFVYKIWKARRAMDGGNRRDSGDDHD</sequence>
<protein>
    <submittedName>
        <fullName evidence="2">Uncharacterized protein</fullName>
    </submittedName>
</protein>
<organism evidence="2">
    <name type="scientific">Amphimedon queenslandica</name>
    <name type="common">Sponge</name>
    <dbReference type="NCBI Taxonomy" id="400682"/>
    <lineage>
        <taxon>Eukaryota</taxon>
        <taxon>Metazoa</taxon>
        <taxon>Porifera</taxon>
        <taxon>Demospongiae</taxon>
        <taxon>Heteroscleromorpha</taxon>
        <taxon>Haplosclerida</taxon>
        <taxon>Niphatidae</taxon>
        <taxon>Amphimedon</taxon>
    </lineage>
</organism>
<proteinExistence type="predicted"/>
<dbReference type="AlphaFoldDB" id="A0A1X7TCP5"/>
<feature type="transmembrane region" description="Helical" evidence="1">
    <location>
        <begin position="219"/>
        <end position="242"/>
    </location>
</feature>
<keyword evidence="1" id="KW-0812">Transmembrane</keyword>
<evidence type="ECO:0000313" key="2">
    <source>
        <dbReference type="EnsemblMetazoa" id="Aqu2.1.12339_001"/>
    </source>
</evidence>
<keyword evidence="1" id="KW-1133">Transmembrane helix</keyword>
<dbReference type="InParanoid" id="A0A1X7TCP5"/>
<dbReference type="EnsemblMetazoa" id="Aqu2.1.12339_001">
    <property type="protein sequence ID" value="Aqu2.1.12339_001"/>
    <property type="gene ID" value="Aqu2.1.12339"/>
</dbReference>
<keyword evidence="1" id="KW-0472">Membrane</keyword>
<name>A0A1X7TCP5_AMPQE</name>